<organism evidence="1 2">
    <name type="scientific">Perigonia lusca single nucleopolyhedrovirus</name>
    <dbReference type="NCBI Taxonomy" id="1675865"/>
    <lineage>
        <taxon>Viruses</taxon>
        <taxon>Viruses incertae sedis</taxon>
        <taxon>Naldaviricetes</taxon>
        <taxon>Lefavirales</taxon>
        <taxon>Baculoviridae</taxon>
        <taxon>Alphabaculovirus</taxon>
        <taxon>Alphabaculovirus peluscae</taxon>
        <taxon>Perigonia lusca nucleopolyhedrovirus</taxon>
    </lineage>
</organism>
<proteinExistence type="predicted"/>
<dbReference type="Proteomes" id="UP000204667">
    <property type="component" value="Segment"/>
</dbReference>
<dbReference type="OrthoDB" id="13193at10239"/>
<evidence type="ECO:0000313" key="1">
    <source>
        <dbReference type="EMBL" id="AKN80564.1"/>
    </source>
</evidence>
<dbReference type="RefSeq" id="YP_009165628.1">
    <property type="nucleotide sequence ID" value="NC_027923.1"/>
</dbReference>
<gene>
    <name evidence="1" type="primary">lef-7</name>
</gene>
<dbReference type="EMBL" id="KM596836">
    <property type="protein sequence ID" value="AKN80564.1"/>
    <property type="molecule type" value="Genomic_DNA"/>
</dbReference>
<dbReference type="GeneID" id="26040056"/>
<sequence>MSWPIRMSPVVFRSRRTNKRLRVFNIRDYLVSKSKVGKGKSYMKQLPNLPIEIVEYIVEKTNDAVLYKNVFGTGIKSRKLLLQQHELDEYFKSTPENYDPCHDPLLNSRYNDAPIIPYLNIMVYFGEFEGSSDFFMYCVPKDVRIATFKTIQNCQDPVNNMMCLNFTWWRVILCLRHILHKFGIWRFGSRELVDKCIEDIHRFDIYIESNPFEFDIIADNLIRQANKITIKTNTLNHERKKLTVEALINDILGKFEIYELDTQSNDDNNSNCDENTDNSDCEEGIYECDDENEQDNIFESKHICFSYKIIGFCTVTDDLYYQNL</sequence>
<dbReference type="KEGG" id="vg:26040056"/>
<keyword evidence="2" id="KW-1185">Reference proteome</keyword>
<evidence type="ECO:0000313" key="2">
    <source>
        <dbReference type="Proteomes" id="UP000204667"/>
    </source>
</evidence>
<accession>A0A0M3N1X8</accession>
<name>A0A0M3N1X8_9ABAC</name>
<protein>
    <submittedName>
        <fullName evidence="1">Late expression factor 7</fullName>
    </submittedName>
</protein>
<reference evidence="1 2" key="1">
    <citation type="journal article" date="2016" name="Sci. Rep.">
        <title>Genome sequence of Perigonia lusca single nucleopolyhedrovirus: insights into the evolution of a nucleotide metabolism enzyme in the family Baculoviridae.</title>
        <authorList>
            <person name="Ardisson-Araujo D.M."/>
            <person name="Lima R.N."/>
            <person name="Melo F.L."/>
            <person name="Clem R.J."/>
            <person name="Huang N."/>
            <person name="Bao S.N."/>
            <person name="Sosa-Gomez D.R."/>
            <person name="Ribeiro B.M."/>
        </authorList>
    </citation>
    <scope>NUCLEOTIDE SEQUENCE [LARGE SCALE GENOMIC DNA]</scope>
</reference>